<organism evidence="1 2">
    <name type="scientific">Sphaerochaeta halotolerans</name>
    <dbReference type="NCBI Taxonomy" id="2293840"/>
    <lineage>
        <taxon>Bacteria</taxon>
        <taxon>Pseudomonadati</taxon>
        <taxon>Spirochaetota</taxon>
        <taxon>Spirochaetia</taxon>
        <taxon>Spirochaetales</taxon>
        <taxon>Sphaerochaetaceae</taxon>
        <taxon>Sphaerochaeta</taxon>
    </lineage>
</organism>
<keyword evidence="2" id="KW-1185">Reference proteome</keyword>
<dbReference type="Proteomes" id="UP000264002">
    <property type="component" value="Unassembled WGS sequence"/>
</dbReference>
<evidence type="ECO:0000313" key="1">
    <source>
        <dbReference type="EMBL" id="RFU94426.1"/>
    </source>
</evidence>
<reference evidence="1 2" key="2">
    <citation type="submission" date="2018-09" db="EMBL/GenBank/DDBJ databases">
        <title>Genome of Sphaerochaeta halotolerans strain 4-11.</title>
        <authorList>
            <person name="Nazina T.N."/>
            <person name="Sokolova D.S."/>
        </authorList>
    </citation>
    <scope>NUCLEOTIDE SEQUENCE [LARGE SCALE GENOMIC DNA]</scope>
    <source>
        <strain evidence="1 2">4-11</strain>
    </source>
</reference>
<dbReference type="AlphaFoldDB" id="A0A372MGK5"/>
<name>A0A372MGK5_9SPIR</name>
<dbReference type="EMBL" id="QUWK01000009">
    <property type="protein sequence ID" value="RFU94426.1"/>
    <property type="molecule type" value="Genomic_DNA"/>
</dbReference>
<gene>
    <name evidence="1" type="ORF">DYP60_09505</name>
</gene>
<protein>
    <submittedName>
        <fullName evidence="1">Uncharacterized protein</fullName>
    </submittedName>
</protein>
<comment type="caution">
    <text evidence="1">The sequence shown here is derived from an EMBL/GenBank/DDBJ whole genome shotgun (WGS) entry which is preliminary data.</text>
</comment>
<accession>A0A372MGK5</accession>
<evidence type="ECO:0000313" key="2">
    <source>
        <dbReference type="Proteomes" id="UP000264002"/>
    </source>
</evidence>
<proteinExistence type="predicted"/>
<sequence>MPPFPPQGTGYLTLLSRHSLQRGTIMLIPFLSLRWGMKDVIVFAQLTLRAEFLEQETIGEQTISGQWALKKQH</sequence>
<reference evidence="2" key="1">
    <citation type="submission" date="2018-08" db="EMBL/GenBank/DDBJ databases">
        <authorList>
            <person name="Grouzdev D.S."/>
            <person name="Krutkina M.S."/>
        </authorList>
    </citation>
    <scope>NUCLEOTIDE SEQUENCE [LARGE SCALE GENOMIC DNA]</scope>
    <source>
        <strain evidence="2">4-11</strain>
    </source>
</reference>